<dbReference type="OMA" id="MGPVEML"/>
<dbReference type="InterPro" id="IPR051147">
    <property type="entry name" value="CFAP_domain-containing"/>
</dbReference>
<dbReference type="PhylomeDB" id="E9B2X8"/>
<name>E9B2X8_LEIMU</name>
<feature type="region of interest" description="Disordered" evidence="3">
    <location>
        <begin position="524"/>
        <end position="615"/>
    </location>
</feature>
<dbReference type="EMBL" id="FR799584">
    <property type="protein sequence ID" value="CBZ29592.1"/>
    <property type="molecule type" value="Genomic_DNA"/>
</dbReference>
<dbReference type="PANTHER" id="PTHR21683:SF3">
    <property type="entry name" value="CILIA AND FLAGELLA ASSOCIATED PROTEIN 100"/>
    <property type="match status" value="1"/>
</dbReference>
<dbReference type="KEGG" id="lmi:LMXM_31_1980"/>
<dbReference type="Proteomes" id="UP000007259">
    <property type="component" value="Chromosome 31"/>
</dbReference>
<evidence type="ECO:0000256" key="2">
    <source>
        <dbReference type="SAM" id="Coils"/>
    </source>
</evidence>
<dbReference type="GeneID" id="13453637"/>
<dbReference type="VEuPathDB" id="TriTrypDB:LmxM.31.1980"/>
<dbReference type="OrthoDB" id="10264063at2759"/>
<sequence length="740" mass="81749">MDLHAHVNPFNEPPGGGVHAESSHISKELLQEVRRDDAAMADDLVALAPRCGRTFRPGASTTSVSDGMVMSGALARVAALGGSAGYAVDVHDTLTTSEFVQQKREVGLVRMSLMTKKAEIRKLEEKIHRAEKRLHQQQEQLSNTREKFNNFLKFSNLEQDAAVRRADDEARSKHAKTIEIKKLSALISHAEAEMRKTRVRIENCVAYKDFLEILAKPQWFYDTLSSLRIEDATEKILLDAEEAYQVRSASLTAQEAARLEAVQQAVLARERDGASSEKRKRPSISAAAQRKGRQHANATPVVEVEEPKVVPLEEQLEHLYASVEEEARAAIAAATASIHAEVGSMTLADVKDELHQNYEENRLPLCFTSADDLLEVFINVEEGNLFLIQNCHELEEELEGVEMGYMQEREEMNAMVNQRTAQLEALTSNVAEAQKKLQAVDERMMALEPHGNLQANAPAASTASTSKRARAGASSIGGAWDTAGVASASKLSPEELKKKVEESIEHIFHLLRTGDQQLKFTAQNPNLRKSVEGTKVAGNASHGRLGPASMQRGPKPIQSSTMQVGRMKVATGDPSYDLQRPSSSARRPRNSSAGATTAGGTADAGSHQQHHDASMGPVEMLTIIENKLEEYHRYLIDPTNHVELALMKAVMKQSDKQRRRQARIIHLASQADEQEERIRRALERSQAPIIHKIGKPFRPRSFVSKTVDEKSRRKAERAAGALNGSLDNIDSDEDGAEFFM</sequence>
<feature type="coiled-coil region" evidence="2">
    <location>
        <begin position="113"/>
        <end position="147"/>
    </location>
</feature>
<evidence type="ECO:0000313" key="5">
    <source>
        <dbReference type="EMBL" id="CBZ29592.1"/>
    </source>
</evidence>
<evidence type="ECO:0000256" key="3">
    <source>
        <dbReference type="SAM" id="MobiDB-lite"/>
    </source>
</evidence>
<dbReference type="AlphaFoldDB" id="E9B2X8"/>
<gene>
    <name evidence="5" type="ORF">LMXM_31_1980</name>
</gene>
<accession>E9B2X8</accession>
<feature type="region of interest" description="Disordered" evidence="3">
    <location>
        <begin position="1"/>
        <end position="21"/>
    </location>
</feature>
<evidence type="ECO:0000256" key="1">
    <source>
        <dbReference type="ARBA" id="ARBA00023054"/>
    </source>
</evidence>
<dbReference type="InterPro" id="IPR025252">
    <property type="entry name" value="DUF4200"/>
</dbReference>
<protein>
    <recommendedName>
        <fullName evidence="4">DUF4200 domain-containing protein</fullName>
    </recommendedName>
</protein>
<evidence type="ECO:0000313" key="6">
    <source>
        <dbReference type="Proteomes" id="UP000007259"/>
    </source>
</evidence>
<feature type="compositionally biased region" description="Low complexity" evidence="3">
    <location>
        <begin position="580"/>
        <end position="606"/>
    </location>
</feature>
<dbReference type="RefSeq" id="XP_003878046.1">
    <property type="nucleotide sequence ID" value="XM_003877997.1"/>
</dbReference>
<feature type="coiled-coil region" evidence="2">
    <location>
        <begin position="391"/>
        <end position="443"/>
    </location>
</feature>
<feature type="domain" description="DUF4200" evidence="4">
    <location>
        <begin position="99"/>
        <end position="215"/>
    </location>
</feature>
<organism evidence="5 6">
    <name type="scientific">Leishmania mexicana (strain MHOM/GT/2001/U1103)</name>
    <dbReference type="NCBI Taxonomy" id="929439"/>
    <lineage>
        <taxon>Eukaryota</taxon>
        <taxon>Discoba</taxon>
        <taxon>Euglenozoa</taxon>
        <taxon>Kinetoplastea</taxon>
        <taxon>Metakinetoplastina</taxon>
        <taxon>Trypanosomatida</taxon>
        <taxon>Trypanosomatidae</taxon>
        <taxon>Leishmaniinae</taxon>
        <taxon>Leishmania</taxon>
    </lineage>
</organism>
<feature type="region of interest" description="Disordered" evidence="3">
    <location>
        <begin position="270"/>
        <end position="300"/>
    </location>
</feature>
<dbReference type="PANTHER" id="PTHR21683">
    <property type="entry name" value="COILED-COIL DOMAIN-CONTAINING PROTEIN 42 LIKE-2-LIKE-RELATED"/>
    <property type="match status" value="1"/>
</dbReference>
<proteinExistence type="predicted"/>
<dbReference type="Pfam" id="PF13863">
    <property type="entry name" value="DUF4200"/>
    <property type="match status" value="1"/>
</dbReference>
<reference evidence="5 6" key="1">
    <citation type="journal article" date="2011" name="Genome Res.">
        <title>Chromosome and gene copy number variation allow major structural change between species and strains of Leishmania.</title>
        <authorList>
            <person name="Rogers M.B."/>
            <person name="Hilley J.D."/>
            <person name="Dickens N.J."/>
            <person name="Wilkes J."/>
            <person name="Bates P.A."/>
            <person name="Depledge D.P."/>
            <person name="Harris D."/>
            <person name="Her Y."/>
            <person name="Herzyk P."/>
            <person name="Imamura H."/>
            <person name="Otto T.D."/>
            <person name="Sanders M."/>
            <person name="Seeger K."/>
            <person name="Dujardin J.C."/>
            <person name="Berriman M."/>
            <person name="Smith D.F."/>
            <person name="Hertz-Fowler C."/>
            <person name="Mottram J.C."/>
        </authorList>
    </citation>
    <scope>NUCLEOTIDE SEQUENCE [LARGE SCALE GENOMIC DNA]</scope>
    <source>
        <strain evidence="5 6">MHOM/GT/2001/U1103</strain>
    </source>
</reference>
<keyword evidence="1 2" id="KW-0175">Coiled coil</keyword>
<keyword evidence="6" id="KW-1185">Reference proteome</keyword>
<evidence type="ECO:0000259" key="4">
    <source>
        <dbReference type="Pfam" id="PF13863"/>
    </source>
</evidence>
<dbReference type="GO" id="GO:0005856">
    <property type="term" value="C:cytoskeleton"/>
    <property type="evidence" value="ECO:0007669"/>
    <property type="project" value="UniProtKB-ARBA"/>
</dbReference>